<dbReference type="KEGG" id="cdes:C0J27_01210"/>
<dbReference type="Proteomes" id="UP000254834">
    <property type="component" value="Chromosome"/>
</dbReference>
<evidence type="ECO:0000313" key="1">
    <source>
        <dbReference type="EMBL" id="AXK60369.1"/>
    </source>
</evidence>
<organism evidence="1 2">
    <name type="scientific">Candidatus Chromulinivorax destructor</name>
    <dbReference type="NCBI Taxonomy" id="2066483"/>
    <lineage>
        <taxon>Bacteria</taxon>
        <taxon>Candidatus Babelota</taxon>
        <taxon>Candidatus Babeliae</taxon>
        <taxon>Candidatus Babeliales</taxon>
        <taxon>Candidatus Chromulinivoraceae</taxon>
        <taxon>Candidatus Chromulinivorax</taxon>
    </lineage>
</organism>
<sequence>MNKKQASSLGFFTQKIIFYGLFLSSLGCPRLLANIYHHTVEQIKEIYKRKSFHHHLDFLDLDIIKSDHKFKEFITQIADDDEGILSHISAYYHPAGFIKIILYKGEQGEQLRFHFWGKGGIDAIQQSFNGGWQPIHNHRWNFSSKIITGGLDIKEYHDADARMRFNDKQEAQELLLHINNTYQVYDVFMLPSRKEEDDYTIIQTGKFAVIGNYTRKYMHQGNAYYLDHRIPHQVKPELYTSTILLMDPPSKLHVSEIFPQVDEQFEEECVLRYLTRDETQKYLKEFLTCI</sequence>
<proteinExistence type="predicted"/>
<accession>A0A345ZAQ2</accession>
<protein>
    <submittedName>
        <fullName evidence="1">Uncharacterized protein</fullName>
    </submittedName>
</protein>
<evidence type="ECO:0000313" key="2">
    <source>
        <dbReference type="Proteomes" id="UP000254834"/>
    </source>
</evidence>
<dbReference type="RefSeq" id="WP_115585384.1">
    <property type="nucleotide sequence ID" value="NZ_CP025544.1"/>
</dbReference>
<keyword evidence="2" id="KW-1185">Reference proteome</keyword>
<dbReference type="EMBL" id="CP025544">
    <property type="protein sequence ID" value="AXK60369.1"/>
    <property type="molecule type" value="Genomic_DNA"/>
</dbReference>
<gene>
    <name evidence="1" type="ORF">C0J27_01210</name>
</gene>
<reference evidence="1 2" key="1">
    <citation type="submission" date="2017-12" db="EMBL/GenBank/DDBJ databases">
        <title>Chromulinavorax destructans is a abundant pathogen of dominant heterotrophic picoflagllates.</title>
        <authorList>
            <person name="Deeg C.M."/>
            <person name="Zimmer M."/>
            <person name="Suttle C.A."/>
        </authorList>
    </citation>
    <scope>NUCLEOTIDE SEQUENCE [LARGE SCALE GENOMIC DNA]</scope>
    <source>
        <strain evidence="1 2">SeV1</strain>
    </source>
</reference>
<dbReference type="PROSITE" id="PS51257">
    <property type="entry name" value="PROKAR_LIPOPROTEIN"/>
    <property type="match status" value="1"/>
</dbReference>
<dbReference type="OrthoDB" id="2596042at2"/>
<dbReference type="AlphaFoldDB" id="A0A345ZAQ2"/>
<name>A0A345ZAQ2_9BACT</name>